<sequence>APLGSQVIPFAVPPPLPCSTPIRKAPKKPGLVVSEKISMNEMVAAMNRAASRPTSQYVRREMQPGEEDDNPILDVEMSPPYADNGQFNNGRLIIRCQTCGASVEEREVPRHNRMFHSAPRSDTPGTPCKVVLQCSELACDFTCDTREQRLTHTLMIHDDTYRKWTAYRLQFPPGTLCPYCGHSVRDVVSLNQHMLRDHIRRLQKPENIFACSSCDTRFNKLYLIYQHWYAQPQCRGPLRLQSHSRAVASSGPPRAIVERAKDLITGPRGQQGFKQLAESYKKTE</sequence>
<dbReference type="InterPro" id="IPR013087">
    <property type="entry name" value="Znf_C2H2_type"/>
</dbReference>
<accession>A0AAV5WXQ5</accession>
<dbReference type="SMART" id="SM00355">
    <property type="entry name" value="ZnF_C2H2"/>
    <property type="match status" value="3"/>
</dbReference>
<feature type="non-terminal residue" evidence="3">
    <location>
        <position position="1"/>
    </location>
</feature>
<comment type="caution">
    <text evidence="3">The sequence shown here is derived from an EMBL/GenBank/DDBJ whole genome shotgun (WGS) entry which is preliminary data.</text>
</comment>
<keyword evidence="4" id="KW-1185">Reference proteome</keyword>
<dbReference type="EMBL" id="BTSY01000007">
    <property type="protein sequence ID" value="GMT36649.1"/>
    <property type="molecule type" value="Genomic_DNA"/>
</dbReference>
<dbReference type="Gene3D" id="3.30.160.60">
    <property type="entry name" value="Classic Zinc Finger"/>
    <property type="match status" value="1"/>
</dbReference>
<evidence type="ECO:0000313" key="3">
    <source>
        <dbReference type="EMBL" id="GMT36649.1"/>
    </source>
</evidence>
<feature type="non-terminal residue" evidence="3">
    <location>
        <position position="284"/>
    </location>
</feature>
<evidence type="ECO:0000256" key="1">
    <source>
        <dbReference type="SAM" id="MobiDB-lite"/>
    </source>
</evidence>
<protein>
    <recommendedName>
        <fullName evidence="2">C2H2-type domain-containing protein</fullName>
    </recommendedName>
</protein>
<feature type="region of interest" description="Disordered" evidence="1">
    <location>
        <begin position="50"/>
        <end position="81"/>
    </location>
</feature>
<name>A0AAV5WXQ5_9BILA</name>
<dbReference type="PROSITE" id="PS00028">
    <property type="entry name" value="ZINC_FINGER_C2H2_1"/>
    <property type="match status" value="1"/>
</dbReference>
<organism evidence="3 4">
    <name type="scientific">Pristionchus fissidentatus</name>
    <dbReference type="NCBI Taxonomy" id="1538716"/>
    <lineage>
        <taxon>Eukaryota</taxon>
        <taxon>Metazoa</taxon>
        <taxon>Ecdysozoa</taxon>
        <taxon>Nematoda</taxon>
        <taxon>Chromadorea</taxon>
        <taxon>Rhabditida</taxon>
        <taxon>Rhabditina</taxon>
        <taxon>Diplogasteromorpha</taxon>
        <taxon>Diplogasteroidea</taxon>
        <taxon>Neodiplogasteridae</taxon>
        <taxon>Pristionchus</taxon>
    </lineage>
</organism>
<evidence type="ECO:0000313" key="4">
    <source>
        <dbReference type="Proteomes" id="UP001432322"/>
    </source>
</evidence>
<dbReference type="AlphaFoldDB" id="A0AAV5WXQ5"/>
<feature type="domain" description="C2H2-type" evidence="2">
    <location>
        <begin position="177"/>
        <end position="198"/>
    </location>
</feature>
<reference evidence="3" key="1">
    <citation type="submission" date="2023-10" db="EMBL/GenBank/DDBJ databases">
        <title>Genome assembly of Pristionchus species.</title>
        <authorList>
            <person name="Yoshida K."/>
            <person name="Sommer R.J."/>
        </authorList>
    </citation>
    <scope>NUCLEOTIDE SEQUENCE</scope>
    <source>
        <strain evidence="3">RS5133</strain>
    </source>
</reference>
<evidence type="ECO:0000259" key="2">
    <source>
        <dbReference type="PROSITE" id="PS00028"/>
    </source>
</evidence>
<dbReference type="Proteomes" id="UP001432322">
    <property type="component" value="Unassembled WGS sequence"/>
</dbReference>
<proteinExistence type="predicted"/>
<gene>
    <name evidence="3" type="ORF">PFISCL1PPCAC_27946</name>
</gene>